<gene>
    <name evidence="1" type="ORF">AVR91_0230470</name>
</gene>
<reference evidence="1 2" key="1">
    <citation type="submission" date="2016-12" db="EMBL/GenBank/DDBJ databases">
        <title>Amycolatopsis keratiniphila subsp. keratiniphila genome sequencing and assembly.</title>
        <authorList>
            <person name="Mayilraj S."/>
            <person name="Kaur N."/>
        </authorList>
    </citation>
    <scope>NUCLEOTIDE SEQUENCE [LARGE SCALE GENOMIC DNA]</scope>
    <source>
        <strain evidence="1 2">DSM 44409</strain>
    </source>
</reference>
<protein>
    <recommendedName>
        <fullName evidence="3">Tetratricopeptide repeat-containing protein</fullName>
    </recommendedName>
</protein>
<organism evidence="1 2">
    <name type="scientific">Amycolatopsis keratiniphila subsp. keratiniphila</name>
    <dbReference type="NCBI Taxonomy" id="227715"/>
    <lineage>
        <taxon>Bacteria</taxon>
        <taxon>Bacillati</taxon>
        <taxon>Actinomycetota</taxon>
        <taxon>Actinomycetes</taxon>
        <taxon>Pseudonocardiales</taxon>
        <taxon>Pseudonocardiaceae</taxon>
        <taxon>Amycolatopsis</taxon>
        <taxon>Amycolatopsis japonica group</taxon>
    </lineage>
</organism>
<dbReference type="RefSeq" id="WP_063276239.1">
    <property type="nucleotide sequence ID" value="NZ_LQMT02000032.1"/>
</dbReference>
<dbReference type="InterPro" id="IPR011990">
    <property type="entry name" value="TPR-like_helical_dom_sf"/>
</dbReference>
<evidence type="ECO:0000313" key="2">
    <source>
        <dbReference type="Proteomes" id="UP000076660"/>
    </source>
</evidence>
<evidence type="ECO:0008006" key="3">
    <source>
        <dbReference type="Google" id="ProtNLM"/>
    </source>
</evidence>
<sequence>MEYRGLLTEATGRLSERHPNVLDLRFGLALALAKAGQVTEALSTWTLLLGDSVEVRGERHGETRKIREQLEYWGTRE</sequence>
<dbReference type="Gene3D" id="1.25.40.10">
    <property type="entry name" value="Tetratricopeptide repeat domain"/>
    <property type="match status" value="1"/>
</dbReference>
<accession>A0A1W2LM97</accession>
<dbReference type="EMBL" id="LQMT02000032">
    <property type="protein sequence ID" value="ONF64032.1"/>
    <property type="molecule type" value="Genomic_DNA"/>
</dbReference>
<name>A0A1W2LM97_9PSEU</name>
<dbReference type="AlphaFoldDB" id="A0A1W2LM97"/>
<evidence type="ECO:0000313" key="1">
    <source>
        <dbReference type="EMBL" id="ONF64032.1"/>
    </source>
</evidence>
<comment type="caution">
    <text evidence="1">The sequence shown here is derived from an EMBL/GenBank/DDBJ whole genome shotgun (WGS) entry which is preliminary data.</text>
</comment>
<dbReference type="OrthoDB" id="3884841at2"/>
<dbReference type="Proteomes" id="UP000076660">
    <property type="component" value="Unassembled WGS sequence"/>
</dbReference>
<proteinExistence type="predicted"/>